<dbReference type="Proteomes" id="UP001056120">
    <property type="component" value="Linkage Group LG13"/>
</dbReference>
<gene>
    <name evidence="1" type="ORF">L1987_41098</name>
</gene>
<protein>
    <submittedName>
        <fullName evidence="1">Uncharacterized protein</fullName>
    </submittedName>
</protein>
<organism evidence="1 2">
    <name type="scientific">Smallanthus sonchifolius</name>
    <dbReference type="NCBI Taxonomy" id="185202"/>
    <lineage>
        <taxon>Eukaryota</taxon>
        <taxon>Viridiplantae</taxon>
        <taxon>Streptophyta</taxon>
        <taxon>Embryophyta</taxon>
        <taxon>Tracheophyta</taxon>
        <taxon>Spermatophyta</taxon>
        <taxon>Magnoliopsida</taxon>
        <taxon>eudicotyledons</taxon>
        <taxon>Gunneridae</taxon>
        <taxon>Pentapetalae</taxon>
        <taxon>asterids</taxon>
        <taxon>campanulids</taxon>
        <taxon>Asterales</taxon>
        <taxon>Asteraceae</taxon>
        <taxon>Asteroideae</taxon>
        <taxon>Heliantheae alliance</taxon>
        <taxon>Millerieae</taxon>
        <taxon>Smallanthus</taxon>
    </lineage>
</organism>
<accession>A0ACB9GUC4</accession>
<evidence type="ECO:0000313" key="1">
    <source>
        <dbReference type="EMBL" id="KAI3786977.1"/>
    </source>
</evidence>
<proteinExistence type="predicted"/>
<keyword evidence="2" id="KW-1185">Reference proteome</keyword>
<reference evidence="1 2" key="2">
    <citation type="journal article" date="2022" name="Mol. Ecol. Resour.">
        <title>The genomes of chicory, endive, great burdock and yacon provide insights into Asteraceae paleo-polyploidization history and plant inulin production.</title>
        <authorList>
            <person name="Fan W."/>
            <person name="Wang S."/>
            <person name="Wang H."/>
            <person name="Wang A."/>
            <person name="Jiang F."/>
            <person name="Liu H."/>
            <person name="Zhao H."/>
            <person name="Xu D."/>
            <person name="Zhang Y."/>
        </authorList>
    </citation>
    <scope>NUCLEOTIDE SEQUENCE [LARGE SCALE GENOMIC DNA]</scope>
    <source>
        <strain evidence="2">cv. Yunnan</strain>
        <tissue evidence="1">Leaves</tissue>
    </source>
</reference>
<reference evidence="2" key="1">
    <citation type="journal article" date="2022" name="Mol. Ecol. Resour.">
        <title>The genomes of chicory, endive, great burdock and yacon provide insights into Asteraceae palaeo-polyploidization history and plant inulin production.</title>
        <authorList>
            <person name="Fan W."/>
            <person name="Wang S."/>
            <person name="Wang H."/>
            <person name="Wang A."/>
            <person name="Jiang F."/>
            <person name="Liu H."/>
            <person name="Zhao H."/>
            <person name="Xu D."/>
            <person name="Zhang Y."/>
        </authorList>
    </citation>
    <scope>NUCLEOTIDE SEQUENCE [LARGE SCALE GENOMIC DNA]</scope>
    <source>
        <strain evidence="2">cv. Yunnan</strain>
    </source>
</reference>
<dbReference type="EMBL" id="CM042030">
    <property type="protein sequence ID" value="KAI3786977.1"/>
    <property type="molecule type" value="Genomic_DNA"/>
</dbReference>
<comment type="caution">
    <text evidence="1">The sequence shown here is derived from an EMBL/GenBank/DDBJ whole genome shotgun (WGS) entry which is preliminary data.</text>
</comment>
<sequence>MGDRKSNRATLRDKFELEKFCSKVVKSVPEMESSPSNFDQQQKATDKEEIVKHMKHLPSYLERGKPFQDRALTFGVMDWARLEKWQNRHYEQNFVKSIKCSPSSSYSSLFTADGSSPRSSRDQSCSPARQKVHRVTLQSHFKASPKVDSTPYIKSSSESAQYFKDPPKQSCSKGKLKIQDESVNDNNNSNTSTFQYEAVNIKRSQRELVFSSNQSSPRNNSSKNSGLKSRSVSPLRRFSFSLKSATERADSPVSQNSNKDSKRSHSSPLRRLLDPIFPSKETSHEDSRTKAKVKLDFKKEISVGDGSSSSSSWKQALFQTTIKNERLLFTFAVENNKEILAATVTSLASSVKDNNKNLLYTFFTVHEAKKKNISWLSQSNKSKDYGYVPNVTAQMKVSNSHHDTREFVLFSVNPNIQPQEELEAVVVKFSRKSNSEDNQESFSTTVILPGGSHGVPSKGEPSPLVDRWRSGGVCDCGGWDVGCRLRTLSNQVQSSGSRSDKIHKTARQFELYFQGEFQNKGPTFSLSPMKEGIFSVDYNSSLSPLQAFSICISYVESRKMTQHTQLKAHIPQQVPRVYTPIPRIKRSVTDKVTSL</sequence>
<name>A0ACB9GUC4_9ASTR</name>
<evidence type="ECO:0000313" key="2">
    <source>
        <dbReference type="Proteomes" id="UP001056120"/>
    </source>
</evidence>